<evidence type="ECO:0000256" key="8">
    <source>
        <dbReference type="HAMAP-Rule" id="MF_00009"/>
    </source>
</evidence>
<dbReference type="SUPFAM" id="SSF55486">
    <property type="entry name" value="Metalloproteases ('zincins'), catalytic domain"/>
    <property type="match status" value="1"/>
</dbReference>
<protein>
    <recommendedName>
        <fullName evidence="8">Endoribonuclease YbeY</fullName>
        <ecNumber evidence="8">3.1.-.-</ecNumber>
    </recommendedName>
</protein>
<accession>A0A4V3EQT2</accession>
<evidence type="ECO:0000256" key="1">
    <source>
        <dbReference type="ARBA" id="ARBA00010875"/>
    </source>
</evidence>
<gene>
    <name evidence="8" type="primary">ybeY</name>
    <name evidence="9" type="ORF">DES49_1082</name>
</gene>
<dbReference type="InterPro" id="IPR020549">
    <property type="entry name" value="YbeY_CS"/>
</dbReference>
<sequence>MSRIVVDFQNACESRSVPDEAELQQWAEAGWQGAVETEITLRVVDETESAELNSRYRGKNSPTNVLSFPFDVPEGVELDLLGDLVICADVVKHEAEEQGKTLQAHWAQMVIHGMLHLQGYDHQNDQEAEIMESLEVRLLGELGFPDPYQ</sequence>
<dbReference type="GO" id="GO:0004521">
    <property type="term" value="F:RNA endonuclease activity"/>
    <property type="evidence" value="ECO:0007669"/>
    <property type="project" value="UniProtKB-UniRule"/>
</dbReference>
<evidence type="ECO:0000256" key="4">
    <source>
        <dbReference type="ARBA" id="ARBA00022723"/>
    </source>
</evidence>
<dbReference type="GO" id="GO:0005737">
    <property type="term" value="C:cytoplasm"/>
    <property type="evidence" value="ECO:0007669"/>
    <property type="project" value="UniProtKB-SubCell"/>
</dbReference>
<evidence type="ECO:0000313" key="9">
    <source>
        <dbReference type="EMBL" id="TDT43268.1"/>
    </source>
</evidence>
<dbReference type="EMBL" id="SOAX01000002">
    <property type="protein sequence ID" value="TDT43268.1"/>
    <property type="molecule type" value="Genomic_DNA"/>
</dbReference>
<evidence type="ECO:0000256" key="2">
    <source>
        <dbReference type="ARBA" id="ARBA00022517"/>
    </source>
</evidence>
<keyword evidence="10" id="KW-1185">Reference proteome</keyword>
<name>A0A4V3EQT2_9GAMM</name>
<dbReference type="AlphaFoldDB" id="A0A4V3EQT2"/>
<evidence type="ECO:0000256" key="6">
    <source>
        <dbReference type="ARBA" id="ARBA00022801"/>
    </source>
</evidence>
<dbReference type="EC" id="3.1.-.-" evidence="8"/>
<dbReference type="NCBIfam" id="TIGR00043">
    <property type="entry name" value="rRNA maturation RNase YbeY"/>
    <property type="match status" value="1"/>
</dbReference>
<keyword evidence="3 8" id="KW-0540">Nuclease</keyword>
<keyword evidence="8" id="KW-0963">Cytoplasm</keyword>
<keyword evidence="7 8" id="KW-0862">Zinc</keyword>
<evidence type="ECO:0000256" key="7">
    <source>
        <dbReference type="ARBA" id="ARBA00022833"/>
    </source>
</evidence>
<keyword evidence="4 8" id="KW-0479">Metal-binding</keyword>
<dbReference type="GO" id="GO:0006364">
    <property type="term" value="P:rRNA processing"/>
    <property type="evidence" value="ECO:0007669"/>
    <property type="project" value="UniProtKB-UniRule"/>
</dbReference>
<evidence type="ECO:0000256" key="5">
    <source>
        <dbReference type="ARBA" id="ARBA00022759"/>
    </source>
</evidence>
<dbReference type="PROSITE" id="PS01306">
    <property type="entry name" value="UPF0054"/>
    <property type="match status" value="1"/>
</dbReference>
<keyword evidence="5 8" id="KW-0255">Endonuclease</keyword>
<dbReference type="OrthoDB" id="9807740at2"/>
<dbReference type="InterPro" id="IPR002036">
    <property type="entry name" value="YbeY"/>
</dbReference>
<keyword evidence="6 8" id="KW-0378">Hydrolase</keyword>
<comment type="subcellular location">
    <subcellularLocation>
        <location evidence="8">Cytoplasm</location>
    </subcellularLocation>
</comment>
<reference evidence="9 10" key="1">
    <citation type="submission" date="2019-03" db="EMBL/GenBank/DDBJ databases">
        <title>Genomic Encyclopedia of Type Strains, Phase IV (KMG-IV): sequencing the most valuable type-strain genomes for metagenomic binning, comparative biology and taxonomic classification.</title>
        <authorList>
            <person name="Goeker M."/>
        </authorList>
    </citation>
    <scope>NUCLEOTIDE SEQUENCE [LARGE SCALE GENOMIC DNA]</scope>
    <source>
        <strain evidence="9 10">DSM 15505</strain>
    </source>
</reference>
<dbReference type="InterPro" id="IPR023091">
    <property type="entry name" value="MetalPrtase_cat_dom_sf_prd"/>
</dbReference>
<organism evidence="9 10">
    <name type="scientific">Halospina denitrificans</name>
    <dbReference type="NCBI Taxonomy" id="332522"/>
    <lineage>
        <taxon>Bacteria</taxon>
        <taxon>Pseudomonadati</taxon>
        <taxon>Pseudomonadota</taxon>
        <taxon>Gammaproteobacteria</taxon>
        <taxon>Halospina</taxon>
    </lineage>
</organism>
<dbReference type="GO" id="GO:0004222">
    <property type="term" value="F:metalloendopeptidase activity"/>
    <property type="evidence" value="ECO:0007669"/>
    <property type="project" value="InterPro"/>
</dbReference>
<comment type="cofactor">
    <cofactor evidence="8">
        <name>Zn(2+)</name>
        <dbReference type="ChEBI" id="CHEBI:29105"/>
    </cofactor>
    <text evidence="8">Binds 1 zinc ion.</text>
</comment>
<comment type="caution">
    <text evidence="9">The sequence shown here is derived from an EMBL/GenBank/DDBJ whole genome shotgun (WGS) entry which is preliminary data.</text>
</comment>
<dbReference type="RefSeq" id="WP_133735347.1">
    <property type="nucleotide sequence ID" value="NZ_SOAX01000002.1"/>
</dbReference>
<feature type="binding site" evidence="8">
    <location>
        <position position="116"/>
    </location>
    <ligand>
        <name>Zn(2+)</name>
        <dbReference type="ChEBI" id="CHEBI:29105"/>
        <note>catalytic</note>
    </ligand>
</feature>
<dbReference type="GO" id="GO:0008270">
    <property type="term" value="F:zinc ion binding"/>
    <property type="evidence" value="ECO:0007669"/>
    <property type="project" value="UniProtKB-UniRule"/>
</dbReference>
<comment type="function">
    <text evidence="8">Single strand-specific metallo-endoribonuclease involved in late-stage 70S ribosome quality control and in maturation of the 3' terminus of the 16S rRNA.</text>
</comment>
<comment type="similarity">
    <text evidence="1 8">Belongs to the endoribonuclease YbeY family.</text>
</comment>
<evidence type="ECO:0000313" key="10">
    <source>
        <dbReference type="Proteomes" id="UP000295830"/>
    </source>
</evidence>
<keyword evidence="2 8" id="KW-0690">Ribosome biogenesis</keyword>
<dbReference type="HAMAP" id="MF_00009">
    <property type="entry name" value="Endoribonucl_YbeY"/>
    <property type="match status" value="1"/>
</dbReference>
<dbReference type="PANTHER" id="PTHR46986">
    <property type="entry name" value="ENDORIBONUCLEASE YBEY, CHLOROPLASTIC"/>
    <property type="match status" value="1"/>
</dbReference>
<feature type="binding site" evidence="8">
    <location>
        <position position="112"/>
    </location>
    <ligand>
        <name>Zn(2+)</name>
        <dbReference type="ChEBI" id="CHEBI:29105"/>
        <note>catalytic</note>
    </ligand>
</feature>
<dbReference type="PANTHER" id="PTHR46986:SF1">
    <property type="entry name" value="ENDORIBONUCLEASE YBEY, CHLOROPLASTIC"/>
    <property type="match status" value="1"/>
</dbReference>
<evidence type="ECO:0000256" key="3">
    <source>
        <dbReference type="ARBA" id="ARBA00022722"/>
    </source>
</evidence>
<proteinExistence type="inferred from homology"/>
<feature type="binding site" evidence="8">
    <location>
        <position position="122"/>
    </location>
    <ligand>
        <name>Zn(2+)</name>
        <dbReference type="ChEBI" id="CHEBI:29105"/>
        <note>catalytic</note>
    </ligand>
</feature>
<dbReference type="Gene3D" id="3.40.390.30">
    <property type="entry name" value="Metalloproteases ('zincins'), catalytic domain"/>
    <property type="match status" value="1"/>
</dbReference>
<keyword evidence="8" id="KW-0698">rRNA processing</keyword>
<dbReference type="Proteomes" id="UP000295830">
    <property type="component" value="Unassembled WGS sequence"/>
</dbReference>
<dbReference type="Pfam" id="PF02130">
    <property type="entry name" value="YbeY"/>
    <property type="match status" value="1"/>
</dbReference>